<proteinExistence type="inferred from homology"/>
<dbReference type="EMBL" id="JBBJCI010000291">
    <property type="protein sequence ID" value="KAK7235639.1"/>
    <property type="molecule type" value="Genomic_DNA"/>
</dbReference>
<protein>
    <recommendedName>
        <fullName evidence="17">Protein tweety homolog</fullName>
    </recommendedName>
</protein>
<feature type="transmembrane region" description="Helical" evidence="13">
    <location>
        <begin position="429"/>
        <end position="454"/>
    </location>
</feature>
<comment type="subcellular location">
    <subcellularLocation>
        <location evidence="1">Cell membrane</location>
        <topology evidence="1">Multi-pass membrane protein</topology>
    </subcellularLocation>
</comment>
<evidence type="ECO:0000256" key="4">
    <source>
        <dbReference type="ARBA" id="ARBA00022475"/>
    </source>
</evidence>
<keyword evidence="16" id="KW-1185">Reference proteome</keyword>
<accession>A0ABR1FQG2</accession>
<evidence type="ECO:0000313" key="15">
    <source>
        <dbReference type="EMBL" id="KAK7235639.1"/>
    </source>
</evidence>
<keyword evidence="10" id="KW-0325">Glycoprotein</keyword>
<dbReference type="InterPro" id="IPR006990">
    <property type="entry name" value="Tweety"/>
</dbReference>
<dbReference type="PANTHER" id="PTHR12424:SF8">
    <property type="entry name" value="PROTEIN TWEETY"/>
    <property type="match status" value="1"/>
</dbReference>
<keyword evidence="14" id="KW-0732">Signal</keyword>
<keyword evidence="5 13" id="KW-0812">Transmembrane</keyword>
<evidence type="ECO:0000256" key="1">
    <source>
        <dbReference type="ARBA" id="ARBA00004651"/>
    </source>
</evidence>
<gene>
    <name evidence="15" type="ORF">SO694_00066194</name>
</gene>
<evidence type="ECO:0000256" key="3">
    <source>
        <dbReference type="ARBA" id="ARBA00022448"/>
    </source>
</evidence>
<keyword evidence="11" id="KW-0868">Chloride</keyword>
<keyword evidence="12" id="KW-0407">Ion channel</keyword>
<evidence type="ECO:0000256" key="14">
    <source>
        <dbReference type="SAM" id="SignalP"/>
    </source>
</evidence>
<evidence type="ECO:0000256" key="5">
    <source>
        <dbReference type="ARBA" id="ARBA00022692"/>
    </source>
</evidence>
<evidence type="ECO:0000256" key="13">
    <source>
        <dbReference type="SAM" id="Phobius"/>
    </source>
</evidence>
<keyword evidence="6 13" id="KW-1133">Transmembrane helix</keyword>
<evidence type="ECO:0000256" key="6">
    <source>
        <dbReference type="ARBA" id="ARBA00022989"/>
    </source>
</evidence>
<evidence type="ECO:0008006" key="17">
    <source>
        <dbReference type="Google" id="ProtNLM"/>
    </source>
</evidence>
<keyword evidence="4" id="KW-1003">Cell membrane</keyword>
<feature type="transmembrane region" description="Helical" evidence="13">
    <location>
        <begin position="276"/>
        <end position="303"/>
    </location>
</feature>
<reference evidence="15 16" key="1">
    <citation type="submission" date="2024-03" db="EMBL/GenBank/DDBJ databases">
        <title>Aureococcus anophagefferens CCMP1851 and Kratosvirus quantuckense: Draft genome of a second virus-susceptible host strain in the model system.</title>
        <authorList>
            <person name="Chase E."/>
            <person name="Truchon A.R."/>
            <person name="Schepens W."/>
            <person name="Wilhelm S.W."/>
        </authorList>
    </citation>
    <scope>NUCLEOTIDE SEQUENCE [LARGE SCALE GENOMIC DNA]</scope>
    <source>
        <strain evidence="15 16">CCMP1851</strain>
    </source>
</reference>
<dbReference type="Proteomes" id="UP001363151">
    <property type="component" value="Unassembled WGS sequence"/>
</dbReference>
<keyword evidence="8 13" id="KW-0472">Membrane</keyword>
<evidence type="ECO:0000256" key="9">
    <source>
        <dbReference type="ARBA" id="ARBA00023173"/>
    </source>
</evidence>
<feature type="transmembrane region" description="Helical" evidence="13">
    <location>
        <begin position="224"/>
        <end position="246"/>
    </location>
</feature>
<organism evidence="15 16">
    <name type="scientific">Aureococcus anophagefferens</name>
    <name type="common">Harmful bloom alga</name>
    <dbReference type="NCBI Taxonomy" id="44056"/>
    <lineage>
        <taxon>Eukaryota</taxon>
        <taxon>Sar</taxon>
        <taxon>Stramenopiles</taxon>
        <taxon>Ochrophyta</taxon>
        <taxon>Pelagophyceae</taxon>
        <taxon>Pelagomonadales</taxon>
        <taxon>Pelagomonadaceae</taxon>
        <taxon>Aureococcus</taxon>
    </lineage>
</organism>
<keyword evidence="7" id="KW-0406">Ion transport</keyword>
<dbReference type="PANTHER" id="PTHR12424">
    <property type="entry name" value="TWEETY-RELATED"/>
    <property type="match status" value="1"/>
</dbReference>
<evidence type="ECO:0000256" key="10">
    <source>
        <dbReference type="ARBA" id="ARBA00023180"/>
    </source>
</evidence>
<evidence type="ECO:0000256" key="12">
    <source>
        <dbReference type="ARBA" id="ARBA00023303"/>
    </source>
</evidence>
<feature type="transmembrane region" description="Helical" evidence="13">
    <location>
        <begin position="53"/>
        <end position="77"/>
    </location>
</feature>
<feature type="signal peptide" evidence="14">
    <location>
        <begin position="1"/>
        <end position="16"/>
    </location>
</feature>
<keyword evidence="9" id="KW-0869">Chloride channel</keyword>
<comment type="similarity">
    <text evidence="2">Belongs to the tweety family.</text>
</comment>
<evidence type="ECO:0000256" key="2">
    <source>
        <dbReference type="ARBA" id="ARBA00009849"/>
    </source>
</evidence>
<evidence type="ECO:0000256" key="7">
    <source>
        <dbReference type="ARBA" id="ARBA00023065"/>
    </source>
</evidence>
<feature type="chain" id="PRO_5045790299" description="Protein tweety homolog" evidence="14">
    <location>
        <begin position="17"/>
        <end position="512"/>
    </location>
</feature>
<comment type="caution">
    <text evidence="15">The sequence shown here is derived from an EMBL/GenBank/DDBJ whole genome shotgun (WGS) entry which is preliminary data.</text>
</comment>
<name>A0ABR1FQG2_AURAN</name>
<evidence type="ECO:0000313" key="16">
    <source>
        <dbReference type="Proteomes" id="UP001363151"/>
    </source>
</evidence>
<sequence length="512" mass="53748">MLLSMLVLPLASAASAHRALSGDEEARTDRVEYLTGLNPKSPEEPEDVVTESYGMALVNLGITVAIIGGALIFLSFLWNLIHCCRRCCCKCSCCACVDTCTKGKGGRYRLLLLFTLLGLAASMTSFSHGEKTLQAGVKNVADGLESLSDLLNHLDDVIGDMAGATADMTSAVHDVTCSGGELDEFMDEIRAVNDTIYDVSGIFGDMHEPVDNAEDAVREHGRRWVAIVIPAAVAAPFSLYLVLALLGVGASRFSKAAGGCCLNLGSAWAGGPGLGVALLIFAVLFVVSIAIADVCWLGPAAVLTQDNEDNKYIAYYLNCEGENPLDVDVSAMSDAVDSLEQYTKDLEALGVCTGLDSAVATIGESLDTLEDSVDEITDEVLSCKYIQPIMGDVVYDGLCDKTVEGSHRRPRSRAFDREIKSRAVGLYQVWVVVLAGGCCVYAALLLMPFALAAFNQQGAARVDPEAPAPQEAVAVAKVVGAGASAGSYVAEGKVVAKQPGDYAAGAPAPALP</sequence>
<evidence type="ECO:0000256" key="8">
    <source>
        <dbReference type="ARBA" id="ARBA00023136"/>
    </source>
</evidence>
<evidence type="ECO:0000256" key="11">
    <source>
        <dbReference type="ARBA" id="ARBA00023214"/>
    </source>
</evidence>
<keyword evidence="3" id="KW-0813">Transport</keyword>